<sequence length="73" mass="8340">MSGSTIQKQITQDWENREYIEVMTASIKKLAAFLNRFDIACKSKLATLDSKLISLEQKVEYIEARVTKGETLN</sequence>
<evidence type="ECO:0000256" key="4">
    <source>
        <dbReference type="ARBA" id="ARBA00023054"/>
    </source>
</evidence>
<comment type="similarity">
    <text evidence="2">Belongs to the BRK1 family.</text>
</comment>
<keyword evidence="3" id="KW-0963">Cytoplasm</keyword>
<dbReference type="AlphaFoldDB" id="T2M8M0"/>
<dbReference type="EMBL" id="HAAD01002222">
    <property type="protein sequence ID" value="CDG68454.1"/>
    <property type="molecule type" value="mRNA"/>
</dbReference>
<proteinExistence type="evidence at transcript level"/>
<dbReference type="PANTHER" id="PTHR33668">
    <property type="entry name" value="PROTEIN BRICK1"/>
    <property type="match status" value="1"/>
</dbReference>
<dbReference type="Gene3D" id="1.20.5.110">
    <property type="match status" value="1"/>
</dbReference>
<evidence type="ECO:0000256" key="1">
    <source>
        <dbReference type="ARBA" id="ARBA00004245"/>
    </source>
</evidence>
<dbReference type="GO" id="GO:0007015">
    <property type="term" value="P:actin filament organization"/>
    <property type="evidence" value="ECO:0007669"/>
    <property type="project" value="InterPro"/>
</dbReference>
<organism evidence="6">
    <name type="scientific">Hydra vulgaris</name>
    <name type="common">Hydra</name>
    <name type="synonym">Hydra attenuata</name>
    <dbReference type="NCBI Taxonomy" id="6087"/>
    <lineage>
        <taxon>Eukaryota</taxon>
        <taxon>Metazoa</taxon>
        <taxon>Cnidaria</taxon>
        <taxon>Hydrozoa</taxon>
        <taxon>Hydroidolina</taxon>
        <taxon>Anthoathecata</taxon>
        <taxon>Aplanulata</taxon>
        <taxon>Hydridae</taxon>
        <taxon>Hydra</taxon>
    </lineage>
</organism>
<keyword evidence="5" id="KW-0206">Cytoskeleton</keyword>
<evidence type="ECO:0000256" key="5">
    <source>
        <dbReference type="ARBA" id="ARBA00023212"/>
    </source>
</evidence>
<dbReference type="InterPro" id="IPR033378">
    <property type="entry name" value="BRICK1"/>
</dbReference>
<dbReference type="GO" id="GO:0048870">
    <property type="term" value="P:cell motility"/>
    <property type="evidence" value="ECO:0007669"/>
    <property type="project" value="TreeGrafter"/>
</dbReference>
<dbReference type="GO" id="GO:0005856">
    <property type="term" value="C:cytoskeleton"/>
    <property type="evidence" value="ECO:0007669"/>
    <property type="project" value="UniProtKB-SubCell"/>
</dbReference>
<dbReference type="PANTHER" id="PTHR33668:SF1">
    <property type="entry name" value="PROTEIN BRICK1"/>
    <property type="match status" value="1"/>
</dbReference>
<comment type="subcellular location">
    <subcellularLocation>
        <location evidence="1">Cytoplasm</location>
        <location evidence="1">Cytoskeleton</location>
    </subcellularLocation>
</comment>
<keyword evidence="4" id="KW-0175">Coiled coil</keyword>
<protein>
    <submittedName>
        <fullName evidence="6">Protein BRICK1</fullName>
    </submittedName>
</protein>
<gene>
    <name evidence="6" type="primary">C3orf10</name>
</gene>
<reference evidence="6" key="1">
    <citation type="journal article" date="2013" name="Genome Biol. Evol.">
        <title>Punctuated emergences of genetic and phenotypic innovations in eumetazoan, bilaterian, euteleostome, and hominidae ancestors.</title>
        <authorList>
            <person name="Wenger Y."/>
            <person name="Galliot B."/>
        </authorList>
    </citation>
    <scope>NUCLEOTIDE SEQUENCE</scope>
    <source>
        <tissue evidence="6">Whole animals</tissue>
    </source>
</reference>
<accession>T2M8M0</accession>
<dbReference type="GO" id="GO:0008064">
    <property type="term" value="P:regulation of actin polymerization or depolymerization"/>
    <property type="evidence" value="ECO:0007669"/>
    <property type="project" value="TreeGrafter"/>
</dbReference>
<evidence type="ECO:0000256" key="2">
    <source>
        <dbReference type="ARBA" id="ARBA00005620"/>
    </source>
</evidence>
<dbReference type="GO" id="GO:0044877">
    <property type="term" value="F:protein-containing complex binding"/>
    <property type="evidence" value="ECO:0007669"/>
    <property type="project" value="InterPro"/>
</dbReference>
<evidence type="ECO:0000256" key="3">
    <source>
        <dbReference type="ARBA" id="ARBA00022490"/>
    </source>
</evidence>
<name>T2M8M0_HYDVU</name>
<dbReference type="GO" id="GO:0031209">
    <property type="term" value="C:SCAR complex"/>
    <property type="evidence" value="ECO:0007669"/>
    <property type="project" value="InterPro"/>
</dbReference>
<evidence type="ECO:0000313" key="6">
    <source>
        <dbReference type="EMBL" id="CDG68454.1"/>
    </source>
</evidence>